<evidence type="ECO:0000259" key="7">
    <source>
        <dbReference type="PROSITE" id="PS50035"/>
    </source>
</evidence>
<evidence type="ECO:0000256" key="6">
    <source>
        <dbReference type="ARBA" id="ARBA00023098"/>
    </source>
</evidence>
<dbReference type="PROSITE" id="PS50035">
    <property type="entry name" value="PLD"/>
    <property type="match status" value="1"/>
</dbReference>
<comment type="catalytic activity">
    <reaction evidence="1">
        <text>a 1,2-diacyl-sn-glycero-3-phosphocholine + H2O = a 1,2-diacyl-sn-glycero-3-phosphate + choline + H(+)</text>
        <dbReference type="Rhea" id="RHEA:14445"/>
        <dbReference type="ChEBI" id="CHEBI:15354"/>
        <dbReference type="ChEBI" id="CHEBI:15377"/>
        <dbReference type="ChEBI" id="CHEBI:15378"/>
        <dbReference type="ChEBI" id="CHEBI:57643"/>
        <dbReference type="ChEBI" id="CHEBI:58608"/>
        <dbReference type="EC" id="3.1.4.4"/>
    </reaction>
</comment>
<dbReference type="InterPro" id="IPR051406">
    <property type="entry name" value="PLD_domain"/>
</dbReference>
<sequence>MPSDPFASLGEFLTASEAEALAAQFAAGQHTIKALAVVNAARRGEAKQFLVAAGLSHEDGARAAGVLRAIAGAKSLNRDLTPVWTMPGNEAKVGHLTGEFHRLVQAARQSVVCATYNFEQTSQMWSVLKQASEQPGVVVTVYVDGDKADAAKVKAQLPKATVYQSAELPNGKRVVSHAKFIVIDHEVLLLTSANFSFSAENRNVEFGLLIRDSALAESVESTMTSKHGTLYELA</sequence>
<dbReference type="EC" id="3.1.4.4" evidence="3"/>
<dbReference type="CDD" id="cd09132">
    <property type="entry name" value="PLDc_unchar4"/>
    <property type="match status" value="1"/>
</dbReference>
<evidence type="ECO:0000313" key="8">
    <source>
        <dbReference type="EMBL" id="GAA3539001.1"/>
    </source>
</evidence>
<keyword evidence="4" id="KW-0378">Hydrolase</keyword>
<proteinExistence type="inferred from homology"/>
<comment type="similarity">
    <text evidence="2">Belongs to the phospholipase D family.</text>
</comment>
<name>A0ABP6VUE7_9ACTN</name>
<dbReference type="PANTHER" id="PTHR43856:SF1">
    <property type="entry name" value="MITOCHONDRIAL CARDIOLIPIN HYDROLASE"/>
    <property type="match status" value="1"/>
</dbReference>
<evidence type="ECO:0000313" key="9">
    <source>
        <dbReference type="Proteomes" id="UP001500301"/>
    </source>
</evidence>
<keyword evidence="5" id="KW-0442">Lipid degradation</keyword>
<dbReference type="InterPro" id="IPR001736">
    <property type="entry name" value="PLipase_D/transphosphatidylase"/>
</dbReference>
<evidence type="ECO:0000256" key="5">
    <source>
        <dbReference type="ARBA" id="ARBA00022963"/>
    </source>
</evidence>
<feature type="domain" description="PLD phosphodiesterase" evidence="7">
    <location>
        <begin position="172"/>
        <end position="199"/>
    </location>
</feature>
<keyword evidence="6" id="KW-0443">Lipid metabolism</keyword>
<dbReference type="PANTHER" id="PTHR43856">
    <property type="entry name" value="CARDIOLIPIN HYDROLASE"/>
    <property type="match status" value="1"/>
</dbReference>
<evidence type="ECO:0000256" key="2">
    <source>
        <dbReference type="ARBA" id="ARBA00008664"/>
    </source>
</evidence>
<comment type="caution">
    <text evidence="8">The sequence shown here is derived from an EMBL/GenBank/DDBJ whole genome shotgun (WGS) entry which is preliminary data.</text>
</comment>
<dbReference type="Pfam" id="PF13091">
    <property type="entry name" value="PLDc_2"/>
    <property type="match status" value="1"/>
</dbReference>
<organism evidence="8 9">
    <name type="scientific">Nocardioides daeguensis</name>
    <dbReference type="NCBI Taxonomy" id="908359"/>
    <lineage>
        <taxon>Bacteria</taxon>
        <taxon>Bacillati</taxon>
        <taxon>Actinomycetota</taxon>
        <taxon>Actinomycetes</taxon>
        <taxon>Propionibacteriales</taxon>
        <taxon>Nocardioidaceae</taxon>
        <taxon>Nocardioides</taxon>
    </lineage>
</organism>
<evidence type="ECO:0000256" key="1">
    <source>
        <dbReference type="ARBA" id="ARBA00000798"/>
    </source>
</evidence>
<protein>
    <recommendedName>
        <fullName evidence="3">phospholipase D</fullName>
        <ecNumber evidence="3">3.1.4.4</ecNumber>
    </recommendedName>
</protein>
<dbReference type="NCBIfam" id="NF038319">
    <property type="entry name" value="DISARM_DrmC_I"/>
    <property type="match status" value="1"/>
</dbReference>
<keyword evidence="9" id="KW-1185">Reference proteome</keyword>
<accession>A0ABP6VUE7</accession>
<dbReference type="InterPro" id="IPR025202">
    <property type="entry name" value="PLD-like_dom"/>
</dbReference>
<evidence type="ECO:0000256" key="4">
    <source>
        <dbReference type="ARBA" id="ARBA00022801"/>
    </source>
</evidence>
<dbReference type="RefSeq" id="WP_218235349.1">
    <property type="nucleotide sequence ID" value="NZ_BAABBB010000015.1"/>
</dbReference>
<dbReference type="InterPro" id="IPR047955">
    <property type="entry name" value="DrmC-like"/>
</dbReference>
<dbReference type="EMBL" id="BAABBB010000015">
    <property type="protein sequence ID" value="GAA3539001.1"/>
    <property type="molecule type" value="Genomic_DNA"/>
</dbReference>
<dbReference type="Proteomes" id="UP001500301">
    <property type="component" value="Unassembled WGS sequence"/>
</dbReference>
<gene>
    <name evidence="8" type="ORF">GCM10022263_28160</name>
</gene>
<reference evidence="9" key="1">
    <citation type="journal article" date="2019" name="Int. J. Syst. Evol. Microbiol.">
        <title>The Global Catalogue of Microorganisms (GCM) 10K type strain sequencing project: providing services to taxonomists for standard genome sequencing and annotation.</title>
        <authorList>
            <consortium name="The Broad Institute Genomics Platform"/>
            <consortium name="The Broad Institute Genome Sequencing Center for Infectious Disease"/>
            <person name="Wu L."/>
            <person name="Ma J."/>
        </authorList>
    </citation>
    <scope>NUCLEOTIDE SEQUENCE [LARGE SCALE GENOMIC DNA]</scope>
    <source>
        <strain evidence="9">JCM 17460</strain>
    </source>
</reference>
<evidence type="ECO:0000256" key="3">
    <source>
        <dbReference type="ARBA" id="ARBA00012027"/>
    </source>
</evidence>